<dbReference type="AlphaFoldDB" id="A0A2I1G180"/>
<dbReference type="EMBL" id="LLXI01000097">
    <property type="protein sequence ID" value="PKY40341.1"/>
    <property type="molecule type" value="Genomic_DNA"/>
</dbReference>
<keyword evidence="2" id="KW-1185">Reference proteome</keyword>
<protein>
    <submittedName>
        <fullName evidence="1">Uncharacterized protein</fullName>
    </submittedName>
</protein>
<accession>A0A2I1G180</accession>
<organism evidence="1 2">
    <name type="scientific">Rhizophagus irregularis</name>
    <dbReference type="NCBI Taxonomy" id="588596"/>
    <lineage>
        <taxon>Eukaryota</taxon>
        <taxon>Fungi</taxon>
        <taxon>Fungi incertae sedis</taxon>
        <taxon>Mucoromycota</taxon>
        <taxon>Glomeromycotina</taxon>
        <taxon>Glomeromycetes</taxon>
        <taxon>Glomerales</taxon>
        <taxon>Glomeraceae</taxon>
        <taxon>Rhizophagus</taxon>
    </lineage>
</organism>
<proteinExistence type="predicted"/>
<evidence type="ECO:0000313" key="2">
    <source>
        <dbReference type="Proteomes" id="UP000234323"/>
    </source>
</evidence>
<sequence length="170" mass="19741">MEKYELRFEIFRNRLCLTSKFSIFKTSLQVFESLSLKGTQRLFVFLHIDEFQLILNGMREEKLFRYIINVLAPEYMFCNGSNLTFVQEFLSGTAKQAVIREKEASKASLVPLKCPMLSTKPMFQITEKCGAEKTSNEYSWKLCNPFLLIIRDTGDYLVHSNLCLIPALKN</sequence>
<comment type="caution">
    <text evidence="1">The sequence shown here is derived from an EMBL/GenBank/DDBJ whole genome shotgun (WGS) entry which is preliminary data.</text>
</comment>
<reference evidence="1 2" key="1">
    <citation type="submission" date="2015-10" db="EMBL/GenBank/DDBJ databases">
        <title>Genome analyses suggest a sexual origin of heterokaryosis in a supposedly ancient asexual fungus.</title>
        <authorList>
            <person name="Ropars J."/>
            <person name="Sedzielewska K."/>
            <person name="Noel J."/>
            <person name="Charron P."/>
            <person name="Farinelli L."/>
            <person name="Marton T."/>
            <person name="Kruger M."/>
            <person name="Pelin A."/>
            <person name="Brachmann A."/>
            <person name="Corradi N."/>
        </authorList>
    </citation>
    <scope>NUCLEOTIDE SEQUENCE [LARGE SCALE GENOMIC DNA]</scope>
    <source>
        <strain evidence="1 2">A4</strain>
    </source>
</reference>
<name>A0A2I1G180_9GLOM</name>
<gene>
    <name evidence="1" type="ORF">RhiirA4_453697</name>
</gene>
<evidence type="ECO:0000313" key="1">
    <source>
        <dbReference type="EMBL" id="PKY40341.1"/>
    </source>
</evidence>
<dbReference type="Proteomes" id="UP000234323">
    <property type="component" value="Unassembled WGS sequence"/>
</dbReference>